<dbReference type="GO" id="GO:0006260">
    <property type="term" value="P:DNA replication"/>
    <property type="evidence" value="ECO:0007669"/>
    <property type="project" value="InterPro"/>
</dbReference>
<dbReference type="GO" id="GO:0003697">
    <property type="term" value="F:single-stranded DNA binding"/>
    <property type="evidence" value="ECO:0007669"/>
    <property type="project" value="InterPro"/>
</dbReference>
<dbReference type="PIRSF" id="PIRSF002070">
    <property type="entry name" value="SSB"/>
    <property type="match status" value="1"/>
</dbReference>
<name>A0A8S5SAP0_9CAUD</name>
<reference evidence="3" key="1">
    <citation type="journal article" date="2021" name="Proc. Natl. Acad. Sci. U.S.A.">
        <title>A Catalog of Tens of Thousands of Viruses from Human Metagenomes Reveals Hidden Associations with Chronic Diseases.</title>
        <authorList>
            <person name="Tisza M.J."/>
            <person name="Buck C.B."/>
        </authorList>
    </citation>
    <scope>NUCLEOTIDE SEQUENCE</scope>
    <source>
        <strain evidence="3">Ct0D87</strain>
    </source>
</reference>
<proteinExistence type="inferred from homology"/>
<evidence type="ECO:0000256" key="2">
    <source>
        <dbReference type="PIRNR" id="PIRNR002070"/>
    </source>
</evidence>
<dbReference type="InterPro" id="IPR011344">
    <property type="entry name" value="ssDNA-bd"/>
</dbReference>
<evidence type="ECO:0000313" key="3">
    <source>
        <dbReference type="EMBL" id="DAF47891.1"/>
    </source>
</evidence>
<organism evidence="3">
    <name type="scientific">Siphoviridae sp. ct0D87</name>
    <dbReference type="NCBI Taxonomy" id="2827760"/>
    <lineage>
        <taxon>Viruses</taxon>
        <taxon>Duplodnaviria</taxon>
        <taxon>Heunggongvirae</taxon>
        <taxon>Uroviricota</taxon>
        <taxon>Caudoviricetes</taxon>
    </lineage>
</organism>
<dbReference type="GO" id="GO:0009295">
    <property type="term" value="C:nucleoid"/>
    <property type="evidence" value="ECO:0007669"/>
    <property type="project" value="TreeGrafter"/>
</dbReference>
<dbReference type="EMBL" id="BK032561">
    <property type="protein sequence ID" value="DAF47891.1"/>
    <property type="molecule type" value="Genomic_DNA"/>
</dbReference>
<dbReference type="InterPro" id="IPR000424">
    <property type="entry name" value="Primosome_PriB/ssb"/>
</dbReference>
<dbReference type="PANTHER" id="PTHR10302:SF27">
    <property type="entry name" value="SINGLE-STRANDED DNA-BINDING PROTEIN"/>
    <property type="match status" value="1"/>
</dbReference>
<dbReference type="InterPro" id="IPR012340">
    <property type="entry name" value="NA-bd_OB-fold"/>
</dbReference>
<sequence length="160" mass="17669">MINVVVIAGHLTKDVELSKTQKGNSVAKFTVAVNGINDNTDFINCVAWNKLADIVNMYCKKGDLVTVEGRISVRNYENQQGQKVYITEVVANNVQLPPKNASNGQNYSSNVNAYQYPNQANSNAYGVQNTYTQPSLTQQIAQQEYNGENDLDIASDDLPF</sequence>
<evidence type="ECO:0000256" key="1">
    <source>
        <dbReference type="ARBA" id="ARBA00023125"/>
    </source>
</evidence>
<keyword evidence="1 2" id="KW-0238">DNA-binding</keyword>
<dbReference type="SUPFAM" id="SSF50249">
    <property type="entry name" value="Nucleic acid-binding proteins"/>
    <property type="match status" value="1"/>
</dbReference>
<dbReference type="HAMAP" id="MF_00984">
    <property type="entry name" value="SSB"/>
    <property type="match status" value="1"/>
</dbReference>
<protein>
    <recommendedName>
        <fullName evidence="2">Single-stranded DNA-binding protein</fullName>
    </recommendedName>
</protein>
<dbReference type="CDD" id="cd04496">
    <property type="entry name" value="SSB_OBF"/>
    <property type="match status" value="1"/>
</dbReference>
<dbReference type="Gene3D" id="2.40.50.140">
    <property type="entry name" value="Nucleic acid-binding proteins"/>
    <property type="match status" value="1"/>
</dbReference>
<dbReference type="PROSITE" id="PS50935">
    <property type="entry name" value="SSB"/>
    <property type="match status" value="1"/>
</dbReference>
<dbReference type="Pfam" id="PF00436">
    <property type="entry name" value="SSB"/>
    <property type="match status" value="1"/>
</dbReference>
<dbReference type="NCBIfam" id="TIGR00621">
    <property type="entry name" value="ssb"/>
    <property type="match status" value="1"/>
</dbReference>
<dbReference type="PANTHER" id="PTHR10302">
    <property type="entry name" value="SINGLE-STRANDED DNA-BINDING PROTEIN"/>
    <property type="match status" value="1"/>
</dbReference>
<accession>A0A8S5SAP0</accession>